<proteinExistence type="predicted"/>
<gene>
    <name evidence="2" type="ORF">MCHLO_01183</name>
</gene>
<evidence type="ECO:0000313" key="2">
    <source>
        <dbReference type="EMBL" id="GAT43507.1"/>
    </source>
</evidence>
<dbReference type="Proteomes" id="UP000815677">
    <property type="component" value="Unassembled WGS sequence"/>
</dbReference>
<reference evidence="2" key="1">
    <citation type="submission" date="2014-09" db="EMBL/GenBank/DDBJ databases">
        <title>Genome sequence of the luminous mushroom Mycena chlorophos for searching fungal bioluminescence genes.</title>
        <authorList>
            <person name="Tanaka Y."/>
            <person name="Kasuga D."/>
            <person name="Oba Y."/>
            <person name="Hase S."/>
            <person name="Sato K."/>
            <person name="Oba Y."/>
            <person name="Sakakibara Y."/>
        </authorList>
    </citation>
    <scope>NUCLEOTIDE SEQUENCE</scope>
</reference>
<dbReference type="EMBL" id="DF839089">
    <property type="protein sequence ID" value="GAT43507.1"/>
    <property type="molecule type" value="Genomic_DNA"/>
</dbReference>
<protein>
    <submittedName>
        <fullName evidence="2">Uncharacterized protein</fullName>
    </submittedName>
</protein>
<organism evidence="2 3">
    <name type="scientific">Mycena chlorophos</name>
    <name type="common">Agaric fungus</name>
    <name type="synonym">Agaricus chlorophos</name>
    <dbReference type="NCBI Taxonomy" id="658473"/>
    <lineage>
        <taxon>Eukaryota</taxon>
        <taxon>Fungi</taxon>
        <taxon>Dikarya</taxon>
        <taxon>Basidiomycota</taxon>
        <taxon>Agaricomycotina</taxon>
        <taxon>Agaricomycetes</taxon>
        <taxon>Agaricomycetidae</taxon>
        <taxon>Agaricales</taxon>
        <taxon>Marasmiineae</taxon>
        <taxon>Mycenaceae</taxon>
        <taxon>Mycena</taxon>
    </lineage>
</organism>
<feature type="compositionally biased region" description="Basic and acidic residues" evidence="1">
    <location>
        <begin position="271"/>
        <end position="281"/>
    </location>
</feature>
<accession>A0ABQ0KZ08</accession>
<feature type="region of interest" description="Disordered" evidence="1">
    <location>
        <begin position="106"/>
        <end position="131"/>
    </location>
</feature>
<feature type="region of interest" description="Disordered" evidence="1">
    <location>
        <begin position="211"/>
        <end position="299"/>
    </location>
</feature>
<feature type="compositionally biased region" description="Low complexity" evidence="1">
    <location>
        <begin position="121"/>
        <end position="131"/>
    </location>
</feature>
<evidence type="ECO:0000256" key="1">
    <source>
        <dbReference type="SAM" id="MobiDB-lite"/>
    </source>
</evidence>
<feature type="region of interest" description="Disordered" evidence="1">
    <location>
        <begin position="26"/>
        <end position="56"/>
    </location>
</feature>
<evidence type="ECO:0000313" key="3">
    <source>
        <dbReference type="Proteomes" id="UP000815677"/>
    </source>
</evidence>
<feature type="compositionally biased region" description="Pro residues" evidence="1">
    <location>
        <begin position="231"/>
        <end position="250"/>
    </location>
</feature>
<keyword evidence="3" id="KW-1185">Reference proteome</keyword>
<name>A0ABQ0KZ08_MYCCL</name>
<feature type="region of interest" description="Disordered" evidence="1">
    <location>
        <begin position="182"/>
        <end position="201"/>
    </location>
</feature>
<sequence length="317" mass="34811">MESPDAPHIELDATLDVFPEIDDEQWQPPSILDVPPSLPTPTPILDDVDTAGGPSDPTLRAVLAVIAEKRRVHTAGKRPRHVADYNGLVSGTAGQRMMLDVDAEEPSLDFPEDTPTKRARTSVVSTGSDDSSLEALLDEDDISRTLDEVLGQLTAQELERKLRLTRDSDASLERDTVMDVDSQVLRFPHPPHPENDPPTAGLRLRLEFEGPWVPDDSVPESQPKPPRRRPSPPPRLAPTPSPPPPPPPPFDDSAARLSRCPCSRCSPNEEWNARARYHDAGPPDSGFDDDNELSAHAHAEQQDEIHRLFALSPFAVA</sequence>